<dbReference type="InParanoid" id="A9B2D9"/>
<name>A9B2D9_HERA2</name>
<evidence type="ECO:0000313" key="1">
    <source>
        <dbReference type="EMBL" id="ABX03984.1"/>
    </source>
</evidence>
<keyword evidence="2" id="KW-1185">Reference proteome</keyword>
<dbReference type="Proteomes" id="UP000000787">
    <property type="component" value="Chromosome"/>
</dbReference>
<accession>A9B2D9</accession>
<protein>
    <submittedName>
        <fullName evidence="1">Uncharacterized protein</fullName>
    </submittedName>
</protein>
<proteinExistence type="predicted"/>
<reference evidence="1 2" key="1">
    <citation type="journal article" date="2011" name="Stand. Genomic Sci.">
        <title>Complete genome sequence of the filamentous gliding predatory bacterium Herpetosiphon aurantiacus type strain (114-95(T)).</title>
        <authorList>
            <person name="Kiss H."/>
            <person name="Nett M."/>
            <person name="Domin N."/>
            <person name="Martin K."/>
            <person name="Maresca J.A."/>
            <person name="Copeland A."/>
            <person name="Lapidus A."/>
            <person name="Lucas S."/>
            <person name="Berry K.W."/>
            <person name="Glavina Del Rio T."/>
            <person name="Dalin E."/>
            <person name="Tice H."/>
            <person name="Pitluck S."/>
            <person name="Richardson P."/>
            <person name="Bruce D."/>
            <person name="Goodwin L."/>
            <person name="Han C."/>
            <person name="Detter J.C."/>
            <person name="Schmutz J."/>
            <person name="Brettin T."/>
            <person name="Land M."/>
            <person name="Hauser L."/>
            <person name="Kyrpides N.C."/>
            <person name="Ivanova N."/>
            <person name="Goker M."/>
            <person name="Woyke T."/>
            <person name="Klenk H.P."/>
            <person name="Bryant D.A."/>
        </authorList>
    </citation>
    <scope>NUCLEOTIDE SEQUENCE [LARGE SCALE GENOMIC DNA]</scope>
    <source>
        <strain evidence="2">ATCC 23779 / DSM 785 / 114-95</strain>
    </source>
</reference>
<dbReference type="KEGG" id="hau:Haur_1339"/>
<evidence type="ECO:0000313" key="2">
    <source>
        <dbReference type="Proteomes" id="UP000000787"/>
    </source>
</evidence>
<sequence length="81" mass="8870">MWNVIGEIGQDTLITMGVGLPLAEALDYHHLLQTMAINAAATMQIRPSFGLITYWIEPAGEAIILDRQPMPVLTNETALAH</sequence>
<organism evidence="1 2">
    <name type="scientific">Herpetosiphon aurantiacus (strain ATCC 23779 / DSM 785 / 114-95)</name>
    <dbReference type="NCBI Taxonomy" id="316274"/>
    <lineage>
        <taxon>Bacteria</taxon>
        <taxon>Bacillati</taxon>
        <taxon>Chloroflexota</taxon>
        <taxon>Chloroflexia</taxon>
        <taxon>Herpetosiphonales</taxon>
        <taxon>Herpetosiphonaceae</taxon>
        <taxon>Herpetosiphon</taxon>
    </lineage>
</organism>
<dbReference type="BioCyc" id="HAUR316274:GHYA-1360-MONOMER"/>
<gene>
    <name evidence="1" type="ordered locus">Haur_1339</name>
</gene>
<dbReference type="AlphaFoldDB" id="A9B2D9"/>
<dbReference type="HOGENOM" id="CLU_2569161_0_0_0"/>
<dbReference type="EMBL" id="CP000875">
    <property type="protein sequence ID" value="ABX03984.1"/>
    <property type="molecule type" value="Genomic_DNA"/>
</dbReference>